<proteinExistence type="predicted"/>
<sequence length="142" mass="16362">MSRHRRQASIELLELMGVVKENGHNFDSPETSPLLHSVHTPLSYDYVLVAKTVYDLEKDTFKMQEAFIEKLKMKNLKITKIIDDSVVFYGIQAPTEVFEKYRYLLKVSDACNWSEQQGSVPLSTRIRIVHFILSHVFLDTGG</sequence>
<reference evidence="2" key="1">
    <citation type="submission" date="2018-06" db="EMBL/GenBank/DDBJ databases">
        <title>Genome assembly of Danube salmon.</title>
        <authorList>
            <person name="Macqueen D.J."/>
            <person name="Gundappa M.K."/>
        </authorList>
    </citation>
    <scope>NUCLEOTIDE SEQUENCE [LARGE SCALE GENOMIC DNA]</scope>
</reference>
<name>A0A4W5KES8_9TELE</name>
<evidence type="ECO:0000313" key="2">
    <source>
        <dbReference type="Proteomes" id="UP000314982"/>
    </source>
</evidence>
<dbReference type="Proteomes" id="UP000314982">
    <property type="component" value="Unassembled WGS sequence"/>
</dbReference>
<protein>
    <recommendedName>
        <fullName evidence="3">Anoctamin dimerisation domain-containing protein</fullName>
    </recommendedName>
</protein>
<dbReference type="STRING" id="62062.ENSHHUP00000010519"/>
<evidence type="ECO:0000313" key="1">
    <source>
        <dbReference type="Ensembl" id="ENSHHUP00000010519.1"/>
    </source>
</evidence>
<dbReference type="AlphaFoldDB" id="A0A4W5KES8"/>
<evidence type="ECO:0008006" key="3">
    <source>
        <dbReference type="Google" id="ProtNLM"/>
    </source>
</evidence>
<reference evidence="1" key="3">
    <citation type="submission" date="2025-09" db="UniProtKB">
        <authorList>
            <consortium name="Ensembl"/>
        </authorList>
    </citation>
    <scope>IDENTIFICATION</scope>
</reference>
<organism evidence="1 2">
    <name type="scientific">Hucho hucho</name>
    <name type="common">huchen</name>
    <dbReference type="NCBI Taxonomy" id="62062"/>
    <lineage>
        <taxon>Eukaryota</taxon>
        <taxon>Metazoa</taxon>
        <taxon>Chordata</taxon>
        <taxon>Craniata</taxon>
        <taxon>Vertebrata</taxon>
        <taxon>Euteleostomi</taxon>
        <taxon>Actinopterygii</taxon>
        <taxon>Neopterygii</taxon>
        <taxon>Teleostei</taxon>
        <taxon>Protacanthopterygii</taxon>
        <taxon>Salmoniformes</taxon>
        <taxon>Salmonidae</taxon>
        <taxon>Salmoninae</taxon>
        <taxon>Hucho</taxon>
    </lineage>
</organism>
<keyword evidence="2" id="KW-1185">Reference proteome</keyword>
<accession>A0A4W5KES8</accession>
<dbReference type="Ensembl" id="ENSHHUT00000010855.1">
    <property type="protein sequence ID" value="ENSHHUP00000010519.1"/>
    <property type="gene ID" value="ENSHHUG00000006434.1"/>
</dbReference>
<reference evidence="1" key="2">
    <citation type="submission" date="2025-08" db="UniProtKB">
        <authorList>
            <consortium name="Ensembl"/>
        </authorList>
    </citation>
    <scope>IDENTIFICATION</scope>
</reference>